<evidence type="ECO:0000256" key="2">
    <source>
        <dbReference type="SAM" id="MobiDB-lite"/>
    </source>
</evidence>
<dbReference type="OrthoDB" id="8960909at2759"/>
<feature type="region of interest" description="Disordered" evidence="2">
    <location>
        <begin position="346"/>
        <end position="385"/>
    </location>
</feature>
<dbReference type="InterPro" id="IPR001878">
    <property type="entry name" value="Znf_CCHC"/>
</dbReference>
<dbReference type="GO" id="GO:0003676">
    <property type="term" value="F:nucleic acid binding"/>
    <property type="evidence" value="ECO:0007669"/>
    <property type="project" value="InterPro"/>
</dbReference>
<feature type="region of interest" description="Disordered" evidence="2">
    <location>
        <begin position="303"/>
        <end position="329"/>
    </location>
</feature>
<keyword evidence="4" id="KW-1185">Reference proteome</keyword>
<accession>A0A6P8V610</accession>
<dbReference type="GO" id="GO:0008270">
    <property type="term" value="F:zinc ion binding"/>
    <property type="evidence" value="ECO:0007669"/>
    <property type="project" value="UniProtKB-KW"/>
</dbReference>
<keyword evidence="1" id="KW-0863">Zinc-finger</keyword>
<gene>
    <name evidence="5" type="primary">LOC117553004</name>
</gene>
<dbReference type="InterPro" id="IPR036875">
    <property type="entry name" value="Znf_CCHC_sf"/>
</dbReference>
<dbReference type="Gene3D" id="4.10.60.10">
    <property type="entry name" value="Zinc finger, CCHC-type"/>
    <property type="match status" value="1"/>
</dbReference>
<feature type="region of interest" description="Disordered" evidence="2">
    <location>
        <begin position="129"/>
        <end position="160"/>
    </location>
</feature>
<feature type="compositionally biased region" description="Basic and acidic residues" evidence="2">
    <location>
        <begin position="346"/>
        <end position="373"/>
    </location>
</feature>
<dbReference type="SUPFAM" id="SSF57756">
    <property type="entry name" value="Retrovirus zinc finger-like domains"/>
    <property type="match status" value="1"/>
</dbReference>
<feature type="compositionally biased region" description="Gly residues" evidence="2">
    <location>
        <begin position="305"/>
        <end position="329"/>
    </location>
</feature>
<dbReference type="AlphaFoldDB" id="A0A6P8V610"/>
<dbReference type="SMART" id="SM00343">
    <property type="entry name" value="ZnF_C2HC"/>
    <property type="match status" value="1"/>
</dbReference>
<sequence>MGSNGSKPAATGDMRYMEIYSHGSTSYCSKWYKQYGFRGKLEKTAVRELSDKLRAATAGTTQGKKRKKLEAQLRVAALWAEQAHKRTGGAEEGMIAAAVSVKADEETERSGSVDAVCREKERAIVEEHKAQEQRIKRKQEKERKDRVKGDFTGSWPNGNPLEPGQQDLINALAPVNISIERVFALRRDFTKVSGCRQGEKESVQDFRIRMEDCFCIHSGIPPNNAVDSPYVQQLKQSLMNGFHPGIADFIRKHNVNHRTCDLQECLNYAEHAATQIKEKRHKKASASAFFIGEEGEENQIFFVGPGQGRGGFNRGRGNGRGTGRGRGGGRNAEGKFLCYRCGKEGHMARDCEEQRPQNKEGGQKGQYKDERHGPPPSHNLHSYEN</sequence>
<dbReference type="KEGG" id="gacu:117553004"/>
<feature type="domain" description="CCHC-type" evidence="3">
    <location>
        <begin position="338"/>
        <end position="353"/>
    </location>
</feature>
<reference evidence="5" key="1">
    <citation type="submission" date="2025-08" db="UniProtKB">
        <authorList>
            <consortium name="RefSeq"/>
        </authorList>
    </citation>
    <scope>IDENTIFICATION</scope>
</reference>
<feature type="compositionally biased region" description="Basic and acidic residues" evidence="2">
    <location>
        <begin position="129"/>
        <end position="149"/>
    </location>
</feature>
<evidence type="ECO:0000313" key="4">
    <source>
        <dbReference type="Proteomes" id="UP000515161"/>
    </source>
</evidence>
<evidence type="ECO:0000313" key="5">
    <source>
        <dbReference type="RefSeq" id="XP_034082638.1"/>
    </source>
</evidence>
<dbReference type="RefSeq" id="XP_034082638.1">
    <property type="nucleotide sequence ID" value="XM_034226747.1"/>
</dbReference>
<dbReference type="GeneID" id="117553004"/>
<keyword evidence="1" id="KW-0862">Zinc</keyword>
<evidence type="ECO:0000256" key="1">
    <source>
        <dbReference type="PROSITE-ProRule" id="PRU00047"/>
    </source>
</evidence>
<protein>
    <submittedName>
        <fullName evidence="5">Uncharacterized protein LOC117553004</fullName>
    </submittedName>
</protein>
<keyword evidence="1" id="KW-0479">Metal-binding</keyword>
<organism evidence="4 5">
    <name type="scientific">Gymnodraco acuticeps</name>
    <name type="common">Antarctic dragonfish</name>
    <dbReference type="NCBI Taxonomy" id="8218"/>
    <lineage>
        <taxon>Eukaryota</taxon>
        <taxon>Metazoa</taxon>
        <taxon>Chordata</taxon>
        <taxon>Craniata</taxon>
        <taxon>Vertebrata</taxon>
        <taxon>Euteleostomi</taxon>
        <taxon>Actinopterygii</taxon>
        <taxon>Neopterygii</taxon>
        <taxon>Teleostei</taxon>
        <taxon>Neoteleostei</taxon>
        <taxon>Acanthomorphata</taxon>
        <taxon>Eupercaria</taxon>
        <taxon>Perciformes</taxon>
        <taxon>Notothenioidei</taxon>
        <taxon>Bathydraconidae</taxon>
        <taxon>Gymnodraco</taxon>
    </lineage>
</organism>
<evidence type="ECO:0000259" key="3">
    <source>
        <dbReference type="PROSITE" id="PS50158"/>
    </source>
</evidence>
<dbReference type="PROSITE" id="PS50158">
    <property type="entry name" value="ZF_CCHC"/>
    <property type="match status" value="1"/>
</dbReference>
<proteinExistence type="predicted"/>
<name>A0A6P8V610_GYMAC</name>
<dbReference type="InParanoid" id="A0A6P8V610"/>
<dbReference type="Proteomes" id="UP000515161">
    <property type="component" value="Unplaced"/>
</dbReference>
<dbReference type="Pfam" id="PF00098">
    <property type="entry name" value="zf-CCHC"/>
    <property type="match status" value="1"/>
</dbReference>